<reference evidence="2" key="1">
    <citation type="submission" date="2017-01" db="EMBL/GenBank/DDBJ databases">
        <authorList>
            <person name="Varghese N."/>
            <person name="Submissions S."/>
        </authorList>
    </citation>
    <scope>NUCLEOTIDE SEQUENCE [LARGE SCALE GENOMIC DNA]</scope>
    <source>
        <strain evidence="2">DSM 21054</strain>
    </source>
</reference>
<dbReference type="InterPro" id="IPR007581">
    <property type="entry name" value="Endonuclease-V"/>
</dbReference>
<dbReference type="OrthoDB" id="2593273at2"/>
<keyword evidence="1" id="KW-0255">Endonuclease</keyword>
<accession>A0A173MEA4</accession>
<name>A0A173MEA4_9BACT</name>
<dbReference type="GO" id="GO:0006281">
    <property type="term" value="P:DNA repair"/>
    <property type="evidence" value="ECO:0007669"/>
    <property type="project" value="InterPro"/>
</dbReference>
<dbReference type="STRING" id="477680.SAMN05421788_10833"/>
<dbReference type="EMBL" id="FTOR01000008">
    <property type="protein sequence ID" value="SIT28467.1"/>
    <property type="molecule type" value="Genomic_DNA"/>
</dbReference>
<evidence type="ECO:0000313" key="2">
    <source>
        <dbReference type="Proteomes" id="UP000186917"/>
    </source>
</evidence>
<keyword evidence="2" id="KW-1185">Reference proteome</keyword>
<dbReference type="Pfam" id="PF04493">
    <property type="entry name" value="Endonuclease_5"/>
    <property type="match status" value="1"/>
</dbReference>
<dbReference type="AlphaFoldDB" id="A0A173MEA4"/>
<proteinExistence type="predicted"/>
<protein>
    <submittedName>
        <fullName evidence="1">Endonuclease V</fullName>
    </submittedName>
</protein>
<dbReference type="Proteomes" id="UP000186917">
    <property type="component" value="Unassembled WGS sequence"/>
</dbReference>
<gene>
    <name evidence="1" type="ORF">SAMN05421788_10833</name>
</gene>
<dbReference type="KEGG" id="fln:FLA_1838"/>
<dbReference type="Gene3D" id="3.30.2170.10">
    <property type="entry name" value="archaeoglobus fulgidus dsm 4304 superfamily"/>
    <property type="match status" value="1"/>
</dbReference>
<dbReference type="GO" id="GO:0004519">
    <property type="term" value="F:endonuclease activity"/>
    <property type="evidence" value="ECO:0007669"/>
    <property type="project" value="UniProtKB-KW"/>
</dbReference>
<organism evidence="1 2">
    <name type="scientific">Filimonas lacunae</name>
    <dbReference type="NCBI Taxonomy" id="477680"/>
    <lineage>
        <taxon>Bacteria</taxon>
        <taxon>Pseudomonadati</taxon>
        <taxon>Bacteroidota</taxon>
        <taxon>Chitinophagia</taxon>
        <taxon>Chitinophagales</taxon>
        <taxon>Chitinophagaceae</taxon>
        <taxon>Filimonas</taxon>
    </lineage>
</organism>
<keyword evidence="1" id="KW-0378">Hydrolase</keyword>
<evidence type="ECO:0000313" key="1">
    <source>
        <dbReference type="EMBL" id="SIT28467.1"/>
    </source>
</evidence>
<sequence length="167" mass="18397">MIYAFDSYYYDDKAKTVGIVLDSFTAASPAQVYTEIKEGIEAYEPGAFYKRELPCIASLLQQMPATLPQAIIIDGFVVLDDEGNKGLGGYVFELLEGKVPVIGVAKTDYAGFEQLKRAVLRGESQRPLFVSALGMDIDTAAAHIKSMYGEFRIPQVLKELDTLTKQV</sequence>
<keyword evidence="1" id="KW-0540">Nuclease</keyword>